<dbReference type="Pfam" id="PF04984">
    <property type="entry name" value="Phage_sheath_1"/>
    <property type="match status" value="1"/>
</dbReference>
<dbReference type="Pfam" id="PF17481">
    <property type="entry name" value="Phage_sheath_domII"/>
    <property type="match status" value="1"/>
</dbReference>
<dbReference type="Gene3D" id="2.60.40.4290">
    <property type="match status" value="1"/>
</dbReference>
<feature type="domain" description="Tail sheath protein C-terminal" evidence="5">
    <location>
        <begin position="373"/>
        <end position="470"/>
    </location>
</feature>
<organism evidence="6 7">
    <name type="scientific">Secundilactobacillus kimchicus JCM 15530</name>
    <dbReference type="NCBI Taxonomy" id="1302272"/>
    <lineage>
        <taxon>Bacteria</taxon>
        <taxon>Bacillati</taxon>
        <taxon>Bacillota</taxon>
        <taxon>Bacilli</taxon>
        <taxon>Lactobacillales</taxon>
        <taxon>Lactobacillaceae</taxon>
        <taxon>Secundilactobacillus</taxon>
    </lineage>
</organism>
<sequence length="473" mass="50996">MAGGNWNKQNKVRPGAYINTKGTPQPKPNTSIGRTLLIGSQDLGWGAKGITELDADSDFKALLGTDLNDPKLLALRETLKGALTVLYLNNNDGEKAKAEEATLPWNFTAKYAGVKGNDLTVSIEKDPNDETLITVNTIYGTEIVDQQQVRTTTARGLESNAYVDVTFTGDNTEPTPEVTATDGGADFSATAGKAKLEALAASSTYKLAGGTTEAAEITELLDEALATEVYQTVTTAGFPIDNEIHEIVGQAVKRLRKEDDFKARAVVPVLEGASKYDNYGISKVSNGVKLASGEIIEKTYATGYFAGASSAANFDESLTYAQYPGAVGAYPKLSNEQTINALNDGEIVFTGRRDGTVVIEQDINSLVTFTDDTPASFRKNRIVRTLDEIANNTSEVFHTTFIGKVDNDPTGRDLFKANRVAYLRSLENAHAIRDFDPTDLTVDAGNDKDSILVSLAVTPVDAMEKLYMTLWVN</sequence>
<dbReference type="Gene3D" id="3.30.1490.360">
    <property type="match status" value="1"/>
</dbReference>
<evidence type="ECO:0000256" key="2">
    <source>
        <dbReference type="SAM" id="MobiDB-lite"/>
    </source>
</evidence>
<dbReference type="Gene3D" id="3.30.1370.220">
    <property type="match status" value="1"/>
</dbReference>
<evidence type="ECO:0000259" key="5">
    <source>
        <dbReference type="Pfam" id="PF17482"/>
    </source>
</evidence>
<gene>
    <name evidence="6" type="ORF">FC96_GL001370</name>
</gene>
<dbReference type="Proteomes" id="UP000050911">
    <property type="component" value="Unassembled WGS sequence"/>
</dbReference>
<dbReference type="PATRIC" id="fig|1302272.5.peg.1378"/>
<accession>A0A0R1HZG1</accession>
<evidence type="ECO:0000256" key="1">
    <source>
        <dbReference type="ARBA" id="ARBA00008005"/>
    </source>
</evidence>
<feature type="region of interest" description="Disordered" evidence="2">
    <location>
        <begin position="1"/>
        <end position="32"/>
    </location>
</feature>
<feature type="domain" description="Phage tail sheath protein-like beta-sandwich" evidence="4">
    <location>
        <begin position="91"/>
        <end position="185"/>
    </location>
</feature>
<dbReference type="RefSeq" id="WP_056942150.1">
    <property type="nucleotide sequence ID" value="NZ_AZCX01000002.1"/>
</dbReference>
<dbReference type="Gene3D" id="3.40.50.11790">
    <property type="match status" value="1"/>
</dbReference>
<dbReference type="Gene3D" id="3.30.360.90">
    <property type="match status" value="1"/>
</dbReference>
<evidence type="ECO:0000259" key="3">
    <source>
        <dbReference type="Pfam" id="PF04984"/>
    </source>
</evidence>
<proteinExistence type="inferred from homology"/>
<protein>
    <recommendedName>
        <fullName evidence="8">Phage tail protein</fullName>
    </recommendedName>
</protein>
<dbReference type="EMBL" id="AZCX01000002">
    <property type="protein sequence ID" value="KRK49041.1"/>
    <property type="molecule type" value="Genomic_DNA"/>
</dbReference>
<dbReference type="InterPro" id="IPR035326">
    <property type="entry name" value="Beta_sandwich_Seath"/>
</dbReference>
<evidence type="ECO:0000313" key="7">
    <source>
        <dbReference type="Proteomes" id="UP000050911"/>
    </source>
</evidence>
<keyword evidence="7" id="KW-1185">Reference proteome</keyword>
<feature type="compositionally biased region" description="Polar residues" evidence="2">
    <location>
        <begin position="20"/>
        <end position="32"/>
    </location>
</feature>
<dbReference type="InterPro" id="IPR035089">
    <property type="entry name" value="Phage_sheath_subtilisin"/>
</dbReference>
<dbReference type="AlphaFoldDB" id="A0A0R1HZG1"/>
<reference evidence="6 7" key="1">
    <citation type="journal article" date="2015" name="Genome Announc.">
        <title>Expanding the biotechnology potential of lactobacilli through comparative genomics of 213 strains and associated genera.</title>
        <authorList>
            <person name="Sun Z."/>
            <person name="Harris H.M."/>
            <person name="McCann A."/>
            <person name="Guo C."/>
            <person name="Argimon S."/>
            <person name="Zhang W."/>
            <person name="Yang X."/>
            <person name="Jeffery I.B."/>
            <person name="Cooney J.C."/>
            <person name="Kagawa T.F."/>
            <person name="Liu W."/>
            <person name="Song Y."/>
            <person name="Salvetti E."/>
            <person name="Wrobel A."/>
            <person name="Rasinkangas P."/>
            <person name="Parkhill J."/>
            <person name="Rea M.C."/>
            <person name="O'Sullivan O."/>
            <person name="Ritari J."/>
            <person name="Douillard F.P."/>
            <person name="Paul Ross R."/>
            <person name="Yang R."/>
            <person name="Briner A.E."/>
            <person name="Felis G.E."/>
            <person name="de Vos W.M."/>
            <person name="Barrangou R."/>
            <person name="Klaenhammer T.R."/>
            <person name="Caufield P.W."/>
            <person name="Cui Y."/>
            <person name="Zhang H."/>
            <person name="O'Toole P.W."/>
        </authorList>
    </citation>
    <scope>NUCLEOTIDE SEQUENCE [LARGE SCALE GENOMIC DNA]</scope>
    <source>
        <strain evidence="6 7">JCM 15530</strain>
    </source>
</reference>
<evidence type="ECO:0000259" key="4">
    <source>
        <dbReference type="Pfam" id="PF17481"/>
    </source>
</evidence>
<evidence type="ECO:0008006" key="8">
    <source>
        <dbReference type="Google" id="ProtNLM"/>
    </source>
</evidence>
<dbReference type="InterPro" id="IPR020287">
    <property type="entry name" value="Tail_sheath_C"/>
</dbReference>
<dbReference type="OrthoDB" id="89060at2"/>
<comment type="similarity">
    <text evidence="1">Belongs to the myoviridae tail sheath protein family.</text>
</comment>
<name>A0A0R1HZG1_9LACO</name>
<dbReference type="Pfam" id="PF17482">
    <property type="entry name" value="Phage_sheath_1C"/>
    <property type="match status" value="1"/>
</dbReference>
<comment type="caution">
    <text evidence="6">The sequence shown here is derived from an EMBL/GenBank/DDBJ whole genome shotgun (WGS) entry which is preliminary data.</text>
</comment>
<dbReference type="STRING" id="1302272.FC96_GL001370"/>
<feature type="domain" description="Tail sheath protein subtilisin-like" evidence="3">
    <location>
        <begin position="214"/>
        <end position="365"/>
    </location>
</feature>
<evidence type="ECO:0000313" key="6">
    <source>
        <dbReference type="EMBL" id="KRK49041.1"/>
    </source>
</evidence>